<dbReference type="Pfam" id="PF03602">
    <property type="entry name" value="Cons_hypoth95"/>
    <property type="match status" value="1"/>
</dbReference>
<evidence type="ECO:0000313" key="3">
    <source>
        <dbReference type="EMBL" id="OZG59435.1"/>
    </source>
</evidence>
<dbReference type="PROSITE" id="PS00092">
    <property type="entry name" value="N6_MTASE"/>
    <property type="match status" value="1"/>
</dbReference>
<keyword evidence="4" id="KW-1185">Reference proteome</keyword>
<dbReference type="AlphaFoldDB" id="A0A261FK94"/>
<dbReference type="GO" id="GO:0031167">
    <property type="term" value="P:rRNA methylation"/>
    <property type="evidence" value="ECO:0007669"/>
    <property type="project" value="InterPro"/>
</dbReference>
<comment type="caution">
    <text evidence="3">The sequence shown here is derived from an EMBL/GenBank/DDBJ whole genome shotgun (WGS) entry which is preliminary data.</text>
</comment>
<sequence length="274" mass="29672">MPPHRVRVPVSPIIPFLPVRAPLPVTWAALGVTWAVHGPCHGPRNRECDEGVRGGVPGSYWPGVGAVGVHTMRYMRIIAGRFKGFEITAPKTGTRPTTDRAKEAIFSHLMSIGALDDARVLDLFAGTGALGIEALSRGAKSLVAVESAGPASAMLGKSFGRLRQSRAWEPDMSARVIKAKAEKFAAAGANNEPFDLVFIDPPYAFGTDDCNALLRDLTTNDMVDEQGVIMLERSVRSDAPTAPEGWEITQERTYGETAVFYFESVLEESVDEME</sequence>
<dbReference type="PANTHER" id="PTHR43542">
    <property type="entry name" value="METHYLTRANSFERASE"/>
    <property type="match status" value="1"/>
</dbReference>
<dbReference type="InterPro" id="IPR004398">
    <property type="entry name" value="RNA_MeTrfase_RsmD"/>
</dbReference>
<proteinExistence type="predicted"/>
<evidence type="ECO:0000256" key="2">
    <source>
        <dbReference type="ARBA" id="ARBA00022679"/>
    </source>
</evidence>
<evidence type="ECO:0000313" key="4">
    <source>
        <dbReference type="Proteomes" id="UP000216444"/>
    </source>
</evidence>
<name>A0A261FK94_9BIFI</name>
<accession>A0A261FK94</accession>
<dbReference type="GO" id="GO:0008168">
    <property type="term" value="F:methyltransferase activity"/>
    <property type="evidence" value="ECO:0007669"/>
    <property type="project" value="UniProtKB-KW"/>
</dbReference>
<dbReference type="CDD" id="cd02440">
    <property type="entry name" value="AdoMet_MTases"/>
    <property type="match status" value="1"/>
</dbReference>
<dbReference type="InterPro" id="IPR002052">
    <property type="entry name" value="DNA_methylase_N6_adenine_CS"/>
</dbReference>
<dbReference type="SUPFAM" id="SSF53335">
    <property type="entry name" value="S-adenosyl-L-methionine-dependent methyltransferases"/>
    <property type="match status" value="1"/>
</dbReference>
<dbReference type="InterPro" id="IPR029063">
    <property type="entry name" value="SAM-dependent_MTases_sf"/>
</dbReference>
<keyword evidence="2 3" id="KW-0808">Transferase</keyword>
<protein>
    <submittedName>
        <fullName evidence="3">DNA methyltransferase</fullName>
    </submittedName>
</protein>
<dbReference type="Gene3D" id="3.40.50.150">
    <property type="entry name" value="Vaccinia Virus protein VP39"/>
    <property type="match status" value="1"/>
</dbReference>
<keyword evidence="1 3" id="KW-0489">Methyltransferase</keyword>
<evidence type="ECO:0000256" key="1">
    <source>
        <dbReference type="ARBA" id="ARBA00022603"/>
    </source>
</evidence>
<dbReference type="Proteomes" id="UP000216444">
    <property type="component" value="Unassembled WGS sequence"/>
</dbReference>
<dbReference type="EMBL" id="MWWV01000001">
    <property type="protein sequence ID" value="OZG59435.1"/>
    <property type="molecule type" value="Genomic_DNA"/>
</dbReference>
<gene>
    <name evidence="3" type="ORF">BTIS_0166</name>
</gene>
<reference evidence="3 4" key="1">
    <citation type="journal article" date="2017" name="BMC Genomics">
        <title>Comparative genomic and phylogenomic analyses of the Bifidobacteriaceae family.</title>
        <authorList>
            <person name="Lugli G.A."/>
            <person name="Milani C."/>
            <person name="Turroni F."/>
            <person name="Duranti S."/>
            <person name="Mancabelli L."/>
            <person name="Mangifesta M."/>
            <person name="Ferrario C."/>
            <person name="Modesto M."/>
            <person name="Mattarelli P."/>
            <person name="Jiri K."/>
            <person name="van Sinderen D."/>
            <person name="Ventura M."/>
        </authorList>
    </citation>
    <scope>NUCLEOTIDE SEQUENCE [LARGE SCALE GENOMIC DNA]</scope>
    <source>
        <strain evidence="3 4">DSM 100201</strain>
    </source>
</reference>
<dbReference type="NCBIfam" id="TIGR00095">
    <property type="entry name" value="16S rRNA (guanine(966)-N(2))-methyltransferase RsmD"/>
    <property type="match status" value="1"/>
</dbReference>
<dbReference type="GO" id="GO:0003676">
    <property type="term" value="F:nucleic acid binding"/>
    <property type="evidence" value="ECO:0007669"/>
    <property type="project" value="InterPro"/>
</dbReference>
<dbReference type="PANTHER" id="PTHR43542:SF1">
    <property type="entry name" value="METHYLTRANSFERASE"/>
    <property type="match status" value="1"/>
</dbReference>
<organism evidence="3 4">
    <name type="scientific">Bifidobacterium tissieri</name>
    <dbReference type="NCBI Taxonomy" id="1630162"/>
    <lineage>
        <taxon>Bacteria</taxon>
        <taxon>Bacillati</taxon>
        <taxon>Actinomycetota</taxon>
        <taxon>Actinomycetes</taxon>
        <taxon>Bifidobacteriales</taxon>
        <taxon>Bifidobacteriaceae</taxon>
        <taxon>Bifidobacterium</taxon>
    </lineage>
</organism>